<dbReference type="Proteomes" id="UP000006039">
    <property type="component" value="Unassembled WGS sequence"/>
</dbReference>
<name>J3NJ17_GAET3</name>
<reference evidence="3" key="4">
    <citation type="journal article" date="2015" name="G3 (Bethesda)">
        <title>Genome sequences of three phytopathogenic species of the Magnaporthaceae family of fungi.</title>
        <authorList>
            <person name="Okagaki L.H."/>
            <person name="Nunes C.C."/>
            <person name="Sailsbery J."/>
            <person name="Clay B."/>
            <person name="Brown D."/>
            <person name="John T."/>
            <person name="Oh Y."/>
            <person name="Young N."/>
            <person name="Fitzgerald M."/>
            <person name="Haas B.J."/>
            <person name="Zeng Q."/>
            <person name="Young S."/>
            <person name="Adiconis X."/>
            <person name="Fan L."/>
            <person name="Levin J.Z."/>
            <person name="Mitchell T.K."/>
            <person name="Okubara P.A."/>
            <person name="Farman M.L."/>
            <person name="Kohn L.M."/>
            <person name="Birren B."/>
            <person name="Ma L.-J."/>
            <person name="Dean R.A."/>
        </authorList>
    </citation>
    <scope>NUCLEOTIDE SEQUENCE</scope>
    <source>
        <strain evidence="3">R3-111a-1</strain>
    </source>
</reference>
<dbReference type="EMBL" id="GL385395">
    <property type="protein sequence ID" value="EJT81267.1"/>
    <property type="molecule type" value="Genomic_DNA"/>
</dbReference>
<feature type="region of interest" description="Disordered" evidence="1">
    <location>
        <begin position="1"/>
        <end position="38"/>
    </location>
</feature>
<reference evidence="4" key="1">
    <citation type="submission" date="2010-07" db="EMBL/GenBank/DDBJ databases">
        <title>The genome sequence of Gaeumannomyces graminis var. tritici strain R3-111a-1.</title>
        <authorList>
            <consortium name="The Broad Institute Genome Sequencing Platform"/>
            <person name="Ma L.-J."/>
            <person name="Dead R."/>
            <person name="Young S."/>
            <person name="Zeng Q."/>
            <person name="Koehrsen M."/>
            <person name="Alvarado L."/>
            <person name="Berlin A."/>
            <person name="Chapman S.B."/>
            <person name="Chen Z."/>
            <person name="Freedman E."/>
            <person name="Gellesch M."/>
            <person name="Goldberg J."/>
            <person name="Griggs A."/>
            <person name="Gujja S."/>
            <person name="Heilman E.R."/>
            <person name="Heiman D."/>
            <person name="Hepburn T."/>
            <person name="Howarth C."/>
            <person name="Jen D."/>
            <person name="Larson L."/>
            <person name="Mehta T."/>
            <person name="Neiman D."/>
            <person name="Pearson M."/>
            <person name="Roberts A."/>
            <person name="Saif S."/>
            <person name="Shea T."/>
            <person name="Shenoy N."/>
            <person name="Sisk P."/>
            <person name="Stolte C."/>
            <person name="Sykes S."/>
            <person name="Walk T."/>
            <person name="White J."/>
            <person name="Yandava C."/>
            <person name="Haas B."/>
            <person name="Nusbaum C."/>
            <person name="Birren B."/>
        </authorList>
    </citation>
    <scope>NUCLEOTIDE SEQUENCE [LARGE SCALE GENOMIC DNA]</scope>
    <source>
        <strain evidence="4">R3-111a-1</strain>
    </source>
</reference>
<keyword evidence="4" id="KW-1185">Reference proteome</keyword>
<feature type="compositionally biased region" description="Basic and acidic residues" evidence="1">
    <location>
        <begin position="1"/>
        <end position="10"/>
    </location>
</feature>
<dbReference type="AlphaFoldDB" id="J3NJ17"/>
<organism evidence="2">
    <name type="scientific">Gaeumannomyces tritici (strain R3-111a-1)</name>
    <name type="common">Wheat and barley take-all root rot fungus</name>
    <name type="synonym">Gaeumannomyces graminis var. tritici</name>
    <dbReference type="NCBI Taxonomy" id="644352"/>
    <lineage>
        <taxon>Eukaryota</taxon>
        <taxon>Fungi</taxon>
        <taxon>Dikarya</taxon>
        <taxon>Ascomycota</taxon>
        <taxon>Pezizomycotina</taxon>
        <taxon>Sordariomycetes</taxon>
        <taxon>Sordariomycetidae</taxon>
        <taxon>Magnaporthales</taxon>
        <taxon>Magnaporthaceae</taxon>
        <taxon>Gaeumannomyces</taxon>
    </lineage>
</organism>
<evidence type="ECO:0000313" key="4">
    <source>
        <dbReference type="Proteomes" id="UP000006039"/>
    </source>
</evidence>
<gene>
    <name evidence="3" type="primary">20341709</name>
    <name evidence="2" type="ORF">GGTG_01251</name>
</gene>
<evidence type="ECO:0000256" key="1">
    <source>
        <dbReference type="SAM" id="MobiDB-lite"/>
    </source>
</evidence>
<evidence type="ECO:0000313" key="2">
    <source>
        <dbReference type="EMBL" id="EJT81267.1"/>
    </source>
</evidence>
<evidence type="ECO:0000313" key="3">
    <source>
        <dbReference type="EnsemblFungi" id="EJT81267"/>
    </source>
</evidence>
<accession>J3NJ17</accession>
<dbReference type="RefSeq" id="XP_009217276.1">
    <property type="nucleotide sequence ID" value="XM_009219012.1"/>
</dbReference>
<dbReference type="HOGENOM" id="CLU_1865226_0_0_1"/>
<reference evidence="2" key="3">
    <citation type="submission" date="2010-09" db="EMBL/GenBank/DDBJ databases">
        <title>Annotation of Gaeumannomyces graminis var. tritici R3-111a-1.</title>
        <authorList>
            <consortium name="The Broad Institute Genome Sequencing Platform"/>
            <person name="Ma L.-J."/>
            <person name="Dead R."/>
            <person name="Young S.K."/>
            <person name="Zeng Q."/>
            <person name="Gargeya S."/>
            <person name="Fitzgerald M."/>
            <person name="Haas B."/>
            <person name="Abouelleil A."/>
            <person name="Alvarado L."/>
            <person name="Arachchi H.M."/>
            <person name="Berlin A."/>
            <person name="Brown A."/>
            <person name="Chapman S.B."/>
            <person name="Chen Z."/>
            <person name="Dunbar C."/>
            <person name="Freedman E."/>
            <person name="Gearin G."/>
            <person name="Gellesch M."/>
            <person name="Goldberg J."/>
            <person name="Griggs A."/>
            <person name="Gujja S."/>
            <person name="Heiman D."/>
            <person name="Howarth C."/>
            <person name="Larson L."/>
            <person name="Lui A."/>
            <person name="MacDonald P.J.P."/>
            <person name="Mehta T."/>
            <person name="Montmayeur A."/>
            <person name="Murphy C."/>
            <person name="Neiman D."/>
            <person name="Pearson M."/>
            <person name="Priest M."/>
            <person name="Roberts A."/>
            <person name="Saif S."/>
            <person name="Shea T."/>
            <person name="Shenoy N."/>
            <person name="Sisk P."/>
            <person name="Stolte C."/>
            <person name="Sykes S."/>
            <person name="Yandava C."/>
            <person name="Wortman J."/>
            <person name="Nusbaum C."/>
            <person name="Birren B."/>
        </authorList>
    </citation>
    <scope>NUCLEOTIDE SEQUENCE</scope>
    <source>
        <strain evidence="2">R3-111a-1</strain>
    </source>
</reference>
<proteinExistence type="predicted"/>
<reference evidence="3" key="5">
    <citation type="submission" date="2018-04" db="UniProtKB">
        <authorList>
            <consortium name="EnsemblFungi"/>
        </authorList>
    </citation>
    <scope>IDENTIFICATION</scope>
    <source>
        <strain evidence="3">R3-111a-1</strain>
    </source>
</reference>
<protein>
    <submittedName>
        <fullName evidence="2 3">Uncharacterized protein</fullName>
    </submittedName>
</protein>
<dbReference type="EnsemblFungi" id="EJT81267">
    <property type="protein sequence ID" value="EJT81267"/>
    <property type="gene ID" value="GGTG_01251"/>
</dbReference>
<reference evidence="2" key="2">
    <citation type="submission" date="2010-07" db="EMBL/GenBank/DDBJ databases">
        <authorList>
            <consortium name="The Broad Institute Genome Sequencing Platform"/>
            <consortium name="Broad Institute Genome Sequencing Center for Infectious Disease"/>
            <person name="Ma L.-J."/>
            <person name="Dead R."/>
            <person name="Young S."/>
            <person name="Zeng Q."/>
            <person name="Koehrsen M."/>
            <person name="Alvarado L."/>
            <person name="Berlin A."/>
            <person name="Chapman S.B."/>
            <person name="Chen Z."/>
            <person name="Freedman E."/>
            <person name="Gellesch M."/>
            <person name="Goldberg J."/>
            <person name="Griggs A."/>
            <person name="Gujja S."/>
            <person name="Heilman E.R."/>
            <person name="Heiman D."/>
            <person name="Hepburn T."/>
            <person name="Howarth C."/>
            <person name="Jen D."/>
            <person name="Larson L."/>
            <person name="Mehta T."/>
            <person name="Neiman D."/>
            <person name="Pearson M."/>
            <person name="Roberts A."/>
            <person name="Saif S."/>
            <person name="Shea T."/>
            <person name="Shenoy N."/>
            <person name="Sisk P."/>
            <person name="Stolte C."/>
            <person name="Sykes S."/>
            <person name="Walk T."/>
            <person name="White J."/>
            <person name="Yandava C."/>
            <person name="Haas B."/>
            <person name="Nusbaum C."/>
            <person name="Birren B."/>
        </authorList>
    </citation>
    <scope>NUCLEOTIDE SEQUENCE</scope>
    <source>
        <strain evidence="2">R3-111a-1</strain>
    </source>
</reference>
<dbReference type="VEuPathDB" id="FungiDB:GGTG_01251"/>
<dbReference type="GeneID" id="20341709"/>
<sequence length="137" mass="15422">MAPEKRKDDGSSELSGPEPKRRATDAQAPENLGNGGLVYTAPESAARHTLYLDADKTHEITPLLFPKPSYQDVKFGDSPDDMEKWEKVKRSKLGSKSRIVVGHSLPLNAGHPNLLHIPGFKKPRWYPTEDDSWHFKY</sequence>